<evidence type="ECO:0000256" key="2">
    <source>
        <dbReference type="PROSITE-ProRule" id="PRU00191"/>
    </source>
</evidence>
<keyword evidence="1 2" id="KW-0727">SH2 domain</keyword>
<dbReference type="SUPFAM" id="SSF49899">
    <property type="entry name" value="Concanavalin A-like lectins/glucanases"/>
    <property type="match status" value="1"/>
</dbReference>
<dbReference type="FunCoup" id="A0A2G5CF86">
    <property type="interactions" value="1366"/>
</dbReference>
<dbReference type="InParanoid" id="A0A2G5CF86"/>
<feature type="region of interest" description="Disordered" evidence="3">
    <location>
        <begin position="385"/>
        <end position="422"/>
    </location>
</feature>
<dbReference type="PROSITE" id="PS50001">
    <property type="entry name" value="SH2"/>
    <property type="match status" value="1"/>
</dbReference>
<dbReference type="InterPro" id="IPR013320">
    <property type="entry name" value="ConA-like_dom_sf"/>
</dbReference>
<dbReference type="EMBL" id="KZ305076">
    <property type="protein sequence ID" value="PIA29497.1"/>
    <property type="molecule type" value="Genomic_DNA"/>
</dbReference>
<evidence type="ECO:0000313" key="5">
    <source>
        <dbReference type="EMBL" id="PIA29497.1"/>
    </source>
</evidence>
<dbReference type="AlphaFoldDB" id="A0A2G5CF86"/>
<protein>
    <recommendedName>
        <fullName evidence="4">SH2 domain-containing protein</fullName>
    </recommendedName>
</protein>
<keyword evidence="6" id="KW-1185">Reference proteome</keyword>
<dbReference type="Proteomes" id="UP000230069">
    <property type="component" value="Unassembled WGS sequence"/>
</dbReference>
<feature type="domain" description="SH2" evidence="4">
    <location>
        <begin position="644"/>
        <end position="740"/>
    </location>
</feature>
<sequence>MYKPSVSVGLLTAREMAAKVSYPHEDEYTSLTDLNIKIPEENDATFFICFWLYILGSYTTPPVTIIQQRHTDIEGNAPFLLLNKEKKLMLFPFKFLLDESCQHGTSSSWSEVPASTEIEYSFNKWVHVGCEVSLKSVRIYIDGVLEGEKSLLPFLKNGSSLKNLRGTTLGGASAENGTVQGYVHYVRFILPLKSAIQDHIIKNPPIELSIDTSGITEIEEDEDGVWSVVGGKASCRRNFNLDVVLLDGLGHPVDLDMEVVASLLYADNGAPVEKPSDAEAPLLTNYDGIEFASFLRPSKLLLGRASFKLKISQLSSKCDNRLFRVRFDVLKSRRYPFLEAYTSPIRCISRSRNTRPSSVVGKKSTSASNIHDKYQLLEIDDGCPEAQQNNEDGHLAKSPIPELRCSTPPKRTKAGSEKQSVRVQADSTFGRQYDGCKSNRLSSNQVGYVHGEGVKGRVDNLEGTDNTLSDSESVQARDPASKKVESTRNPVPDFIIFKYCLGGMNERSLLLKEVTTFATDEEMICFGQQVFLYTGCSHQWYQISIAKRLLREGSDAWNLISKGNSYVHWKNAVLEIGEQFKRISRCCTRHLVEQDFELLRRLAGCQEYMSRENFDKMWCWLYPVAFTLSREGINAMWGCMSPLWIEGLITKEEAEASLESARISQQPGTFILRFPTSRSWPHPDAGSLIVTYVGNDLLLHHRLLSLDYRDMKLKSLEELFLEEPLLTRLGRVTREYTKLS</sequence>
<organism evidence="5 6">
    <name type="scientific">Aquilegia coerulea</name>
    <name type="common">Rocky mountain columbine</name>
    <dbReference type="NCBI Taxonomy" id="218851"/>
    <lineage>
        <taxon>Eukaryota</taxon>
        <taxon>Viridiplantae</taxon>
        <taxon>Streptophyta</taxon>
        <taxon>Embryophyta</taxon>
        <taxon>Tracheophyta</taxon>
        <taxon>Spermatophyta</taxon>
        <taxon>Magnoliopsida</taxon>
        <taxon>Ranunculales</taxon>
        <taxon>Ranunculaceae</taxon>
        <taxon>Thalictroideae</taxon>
        <taxon>Aquilegia</taxon>
    </lineage>
</organism>
<dbReference type="Gene3D" id="2.60.120.200">
    <property type="match status" value="1"/>
</dbReference>
<dbReference type="InterPro" id="IPR001217">
    <property type="entry name" value="STAT"/>
</dbReference>
<evidence type="ECO:0000313" key="6">
    <source>
        <dbReference type="Proteomes" id="UP000230069"/>
    </source>
</evidence>
<dbReference type="Gene3D" id="3.30.505.10">
    <property type="entry name" value="SH2 domain"/>
    <property type="match status" value="1"/>
</dbReference>
<proteinExistence type="predicted"/>
<dbReference type="STRING" id="218851.A0A2G5CF86"/>
<dbReference type="OrthoDB" id="10263919at2759"/>
<evidence type="ECO:0000256" key="1">
    <source>
        <dbReference type="ARBA" id="ARBA00022999"/>
    </source>
</evidence>
<reference evidence="5 6" key="1">
    <citation type="submission" date="2017-09" db="EMBL/GenBank/DDBJ databases">
        <title>WGS assembly of Aquilegia coerulea Goldsmith.</title>
        <authorList>
            <person name="Hodges S."/>
            <person name="Kramer E."/>
            <person name="Nordborg M."/>
            <person name="Tomkins J."/>
            <person name="Borevitz J."/>
            <person name="Derieg N."/>
            <person name="Yan J."/>
            <person name="Mihaltcheva S."/>
            <person name="Hayes R.D."/>
            <person name="Rokhsar D."/>
        </authorList>
    </citation>
    <scope>NUCLEOTIDE SEQUENCE [LARGE SCALE GENOMIC DNA]</scope>
    <source>
        <strain evidence="6">cv. Goldsmith</strain>
    </source>
</reference>
<dbReference type="PANTHER" id="PTHR11801">
    <property type="entry name" value="SIGNAL TRANSDUCER AND ACTIVATOR OF TRANSCRIPTION"/>
    <property type="match status" value="1"/>
</dbReference>
<accession>A0A2G5CF86</accession>
<dbReference type="GO" id="GO:0003700">
    <property type="term" value="F:DNA-binding transcription factor activity"/>
    <property type="evidence" value="ECO:0007669"/>
    <property type="project" value="InterPro"/>
</dbReference>
<dbReference type="InterPro" id="IPR036860">
    <property type="entry name" value="SH2_dom_sf"/>
</dbReference>
<name>A0A2G5CF86_AQUCA</name>
<gene>
    <name evidence="5" type="ORF">AQUCO_05900010v1</name>
</gene>
<dbReference type="InterPro" id="IPR000980">
    <property type="entry name" value="SH2"/>
</dbReference>
<feature type="compositionally biased region" description="Polar residues" evidence="3">
    <location>
        <begin position="463"/>
        <end position="474"/>
    </location>
</feature>
<evidence type="ECO:0000259" key="4">
    <source>
        <dbReference type="PROSITE" id="PS50001"/>
    </source>
</evidence>
<feature type="region of interest" description="Disordered" evidence="3">
    <location>
        <begin position="455"/>
        <end position="485"/>
    </location>
</feature>
<dbReference type="SUPFAM" id="SSF55550">
    <property type="entry name" value="SH2 domain"/>
    <property type="match status" value="1"/>
</dbReference>
<dbReference type="GO" id="GO:0007165">
    <property type="term" value="P:signal transduction"/>
    <property type="evidence" value="ECO:0007669"/>
    <property type="project" value="InterPro"/>
</dbReference>
<evidence type="ECO:0000256" key="3">
    <source>
        <dbReference type="SAM" id="MobiDB-lite"/>
    </source>
</evidence>